<name>A0A8X8BCE3_BRACI</name>
<dbReference type="Proteomes" id="UP000886595">
    <property type="component" value="Unassembled WGS sequence"/>
</dbReference>
<evidence type="ECO:0000256" key="1">
    <source>
        <dbReference type="SAM" id="MobiDB-lite"/>
    </source>
</evidence>
<reference evidence="2 3" key="1">
    <citation type="submission" date="2020-02" db="EMBL/GenBank/DDBJ databases">
        <authorList>
            <person name="Ma Q."/>
            <person name="Huang Y."/>
            <person name="Song X."/>
            <person name="Pei D."/>
        </authorList>
    </citation>
    <scope>NUCLEOTIDE SEQUENCE [LARGE SCALE GENOMIC DNA]</scope>
    <source>
        <strain evidence="2">Sxm20200214</strain>
        <tissue evidence="2">Leaf</tissue>
    </source>
</reference>
<evidence type="ECO:0000313" key="2">
    <source>
        <dbReference type="EMBL" id="KAG2329950.1"/>
    </source>
</evidence>
<organism evidence="2 3">
    <name type="scientific">Brassica carinata</name>
    <name type="common">Ethiopian mustard</name>
    <name type="synonym">Abyssinian cabbage</name>
    <dbReference type="NCBI Taxonomy" id="52824"/>
    <lineage>
        <taxon>Eukaryota</taxon>
        <taxon>Viridiplantae</taxon>
        <taxon>Streptophyta</taxon>
        <taxon>Embryophyta</taxon>
        <taxon>Tracheophyta</taxon>
        <taxon>Spermatophyta</taxon>
        <taxon>Magnoliopsida</taxon>
        <taxon>eudicotyledons</taxon>
        <taxon>Gunneridae</taxon>
        <taxon>Pentapetalae</taxon>
        <taxon>rosids</taxon>
        <taxon>malvids</taxon>
        <taxon>Brassicales</taxon>
        <taxon>Brassicaceae</taxon>
        <taxon>Brassiceae</taxon>
        <taxon>Brassica</taxon>
    </lineage>
</organism>
<dbReference type="EMBL" id="JAAMPC010000001">
    <property type="protein sequence ID" value="KAG2329950.1"/>
    <property type="molecule type" value="Genomic_DNA"/>
</dbReference>
<gene>
    <name evidence="2" type="ORF">Bca52824_001130</name>
</gene>
<dbReference type="AlphaFoldDB" id="A0A8X8BCE3"/>
<feature type="region of interest" description="Disordered" evidence="1">
    <location>
        <begin position="18"/>
        <end position="39"/>
    </location>
</feature>
<evidence type="ECO:0000313" key="3">
    <source>
        <dbReference type="Proteomes" id="UP000886595"/>
    </source>
</evidence>
<sequence length="171" mass="17845">MSSSSNFQKSCDLARCEAEKTVNPTSSVSPRPAAPADALTPVRNAVPAGGVVATDFSTPEVEVQPSGSSATPVHVVHAEPVHEPMPLSPAKRETVLGLPTPSAIPAAMLKSRKRLCANLDVANKRRCTKDSEAGPLPGKASGSGLASRHRAKICFERKHSPLFSVCVSIVS</sequence>
<accession>A0A8X8BCE3</accession>
<proteinExistence type="predicted"/>
<keyword evidence="3" id="KW-1185">Reference proteome</keyword>
<protein>
    <submittedName>
        <fullName evidence="2">Uncharacterized protein</fullName>
    </submittedName>
</protein>
<comment type="caution">
    <text evidence="2">The sequence shown here is derived from an EMBL/GenBank/DDBJ whole genome shotgun (WGS) entry which is preliminary data.</text>
</comment>